<keyword evidence="1" id="KW-0472">Membrane</keyword>
<keyword evidence="4" id="KW-1185">Reference proteome</keyword>
<sequence precursor="true">MKNPVTTVQALLRLFLPHLLPPQLKLARLKLARLMLVRLMFCSMVASATVSPMTLVAEDTDRTTAQQWPTFRGPHGNGIAGEAKLPAVIDESTVRWQTPIHGKGWSSPVVWGNEIWLTTATPDGKTMSVICVARDSGKILHDVVVKQNAEPAFCHPMNSYASPTPVVTAEHVFVHFGSYLTACLNKSDASMVWQRLDLSCDHHRGPASSPILYDGKLYIAYDGFDQQYVVALDAATGATVWRRDRDIDYGTDNGDLMKAYCTGHVIRVDGVEQLVYPSAVATIAYDPKTGEELWKVYHGGMNASARPIYSDGLIFLTNGMGSMVAVQSGGHGDVTETGIVWDSKKSVAKKSSPMVVDGLLYMISDDGVATCRDAKTGEIHWQERLNGEYAASPILADHRIYFFSREGDILSIAPGVEYKVLGEGKLGDGFMASPAVVGNEMILRSKSMLYCVSAKSAD</sequence>
<accession>A0A5C6B0W9</accession>
<feature type="domain" description="Pyrrolo-quinoline quinone repeat" evidence="2">
    <location>
        <begin position="339"/>
        <end position="408"/>
    </location>
</feature>
<evidence type="ECO:0000313" key="4">
    <source>
        <dbReference type="Proteomes" id="UP000320176"/>
    </source>
</evidence>
<dbReference type="EMBL" id="SJPN01000002">
    <property type="protein sequence ID" value="TWU05560.1"/>
    <property type="molecule type" value="Genomic_DNA"/>
</dbReference>
<dbReference type="Pfam" id="PF13360">
    <property type="entry name" value="PQQ_2"/>
    <property type="match status" value="2"/>
</dbReference>
<proteinExistence type="predicted"/>
<evidence type="ECO:0000256" key="1">
    <source>
        <dbReference type="SAM" id="Phobius"/>
    </source>
</evidence>
<dbReference type="InterPro" id="IPR002372">
    <property type="entry name" value="PQQ_rpt_dom"/>
</dbReference>
<feature type="domain" description="Pyrrolo-quinoline quinone repeat" evidence="2">
    <location>
        <begin position="227"/>
        <end position="326"/>
    </location>
</feature>
<protein>
    <submittedName>
        <fullName evidence="3">Outer membrane biogenesis protein BamB</fullName>
    </submittedName>
</protein>
<name>A0A5C6B0W9_9BACT</name>
<dbReference type="SUPFAM" id="SSF50998">
    <property type="entry name" value="Quinoprotein alcohol dehydrogenase-like"/>
    <property type="match status" value="1"/>
</dbReference>
<dbReference type="Proteomes" id="UP000320176">
    <property type="component" value="Unassembled WGS sequence"/>
</dbReference>
<dbReference type="SMART" id="SM00564">
    <property type="entry name" value="PQQ"/>
    <property type="match status" value="3"/>
</dbReference>
<organism evidence="3 4">
    <name type="scientific">Stieleria varia</name>
    <dbReference type="NCBI Taxonomy" id="2528005"/>
    <lineage>
        <taxon>Bacteria</taxon>
        <taxon>Pseudomonadati</taxon>
        <taxon>Planctomycetota</taxon>
        <taxon>Planctomycetia</taxon>
        <taxon>Pirellulales</taxon>
        <taxon>Pirellulaceae</taxon>
        <taxon>Stieleria</taxon>
    </lineage>
</organism>
<reference evidence="3 4" key="1">
    <citation type="submission" date="2019-02" db="EMBL/GenBank/DDBJ databases">
        <title>Deep-cultivation of Planctomycetes and their phenomic and genomic characterization uncovers novel biology.</title>
        <authorList>
            <person name="Wiegand S."/>
            <person name="Jogler M."/>
            <person name="Boedeker C."/>
            <person name="Pinto D."/>
            <person name="Vollmers J."/>
            <person name="Rivas-Marin E."/>
            <person name="Kohn T."/>
            <person name="Peeters S.H."/>
            <person name="Heuer A."/>
            <person name="Rast P."/>
            <person name="Oberbeckmann S."/>
            <person name="Bunk B."/>
            <person name="Jeske O."/>
            <person name="Meyerdierks A."/>
            <person name="Storesund J.E."/>
            <person name="Kallscheuer N."/>
            <person name="Luecker S."/>
            <person name="Lage O.M."/>
            <person name="Pohl T."/>
            <person name="Merkel B.J."/>
            <person name="Hornburger P."/>
            <person name="Mueller R.-W."/>
            <person name="Bruemmer F."/>
            <person name="Labrenz M."/>
            <person name="Spormann A.M."/>
            <person name="Op Den Camp H."/>
            <person name="Overmann J."/>
            <person name="Amann R."/>
            <person name="Jetten M.S.M."/>
            <person name="Mascher T."/>
            <person name="Medema M.H."/>
            <person name="Devos D.P."/>
            <person name="Kaster A.-K."/>
            <person name="Ovreas L."/>
            <person name="Rohde M."/>
            <person name="Galperin M.Y."/>
            <person name="Jogler C."/>
        </authorList>
    </citation>
    <scope>NUCLEOTIDE SEQUENCE [LARGE SCALE GENOMIC DNA]</scope>
    <source>
        <strain evidence="3 4">Pla52n</strain>
    </source>
</reference>
<dbReference type="Gene3D" id="2.130.10.10">
    <property type="entry name" value="YVTN repeat-like/Quinoprotein amine dehydrogenase"/>
    <property type="match status" value="2"/>
</dbReference>
<dbReference type="Gene3D" id="2.40.10.480">
    <property type="match status" value="1"/>
</dbReference>
<dbReference type="InterPro" id="IPR015943">
    <property type="entry name" value="WD40/YVTN_repeat-like_dom_sf"/>
</dbReference>
<feature type="transmembrane region" description="Helical" evidence="1">
    <location>
        <begin position="35"/>
        <end position="57"/>
    </location>
</feature>
<dbReference type="InterPro" id="IPR018391">
    <property type="entry name" value="PQQ_b-propeller_rpt"/>
</dbReference>
<dbReference type="PANTHER" id="PTHR34512:SF30">
    <property type="entry name" value="OUTER MEMBRANE PROTEIN ASSEMBLY FACTOR BAMB"/>
    <property type="match status" value="1"/>
</dbReference>
<evidence type="ECO:0000313" key="3">
    <source>
        <dbReference type="EMBL" id="TWU05560.1"/>
    </source>
</evidence>
<comment type="caution">
    <text evidence="3">The sequence shown here is derived from an EMBL/GenBank/DDBJ whole genome shotgun (WGS) entry which is preliminary data.</text>
</comment>
<keyword evidence="1" id="KW-0812">Transmembrane</keyword>
<dbReference type="RefSeq" id="WP_231741767.1">
    <property type="nucleotide sequence ID" value="NZ_CP151726.1"/>
</dbReference>
<keyword evidence="1" id="KW-1133">Transmembrane helix</keyword>
<dbReference type="PANTHER" id="PTHR34512">
    <property type="entry name" value="CELL SURFACE PROTEIN"/>
    <property type="match status" value="1"/>
</dbReference>
<gene>
    <name evidence="3" type="ORF">Pla52n_12740</name>
</gene>
<evidence type="ECO:0000259" key="2">
    <source>
        <dbReference type="Pfam" id="PF13360"/>
    </source>
</evidence>
<dbReference type="AlphaFoldDB" id="A0A5C6B0W9"/>
<dbReference type="InterPro" id="IPR011047">
    <property type="entry name" value="Quinoprotein_ADH-like_sf"/>
</dbReference>